<evidence type="ECO:0000313" key="1">
    <source>
        <dbReference type="EMBL" id="KIS35269.1"/>
    </source>
</evidence>
<dbReference type="AlphaFoldDB" id="A0A158SWM5"/>
<name>A0A158SWM5_HAEIF</name>
<evidence type="ECO:0000313" key="2">
    <source>
        <dbReference type="Proteomes" id="UP000050700"/>
    </source>
</evidence>
<organism evidence="1 2">
    <name type="scientific">Haemophilus influenzae</name>
    <dbReference type="NCBI Taxonomy" id="727"/>
    <lineage>
        <taxon>Bacteria</taxon>
        <taxon>Pseudomonadati</taxon>
        <taxon>Pseudomonadota</taxon>
        <taxon>Gammaproteobacteria</taxon>
        <taxon>Pasteurellales</taxon>
        <taxon>Pasteurellaceae</taxon>
        <taxon>Haemophilus</taxon>
    </lineage>
</organism>
<protein>
    <submittedName>
        <fullName evidence="1">Uncharacterized protein</fullName>
    </submittedName>
</protein>
<accession>A0A158SWM5</accession>
<dbReference type="EMBL" id="JMQP01000002">
    <property type="protein sequence ID" value="KIS35269.1"/>
    <property type="molecule type" value="Genomic_DNA"/>
</dbReference>
<reference evidence="1 2" key="1">
    <citation type="submission" date="2014-05" db="EMBL/GenBank/DDBJ databases">
        <title>Methylome analysis of the phasevarions of Haemophilus influenzae.</title>
        <authorList>
            <person name="Atack J.M."/>
            <person name="Fox K.L."/>
            <person name="Power P.M."/>
            <person name="Clark T."/>
            <person name="Jurcisek J."/>
            <person name="Korlach J."/>
            <person name="Bakaletz L.O."/>
            <person name="Jennings M.P."/>
        </authorList>
    </citation>
    <scope>NUCLEOTIDE SEQUENCE [LARGE SCALE GENOMIC DNA]</scope>
    <source>
        <strain evidence="1 2">1209</strain>
    </source>
</reference>
<gene>
    <name evidence="1" type="ORF">NTHI1209_00873</name>
</gene>
<dbReference type="Proteomes" id="UP000050700">
    <property type="component" value="Unassembled WGS sequence"/>
</dbReference>
<proteinExistence type="predicted"/>
<sequence>MVMGKRSHQRRAQQLSYIKRTLHQSVPSLSTLATINKSSLN</sequence>
<comment type="caution">
    <text evidence="1">The sequence shown here is derived from an EMBL/GenBank/DDBJ whole genome shotgun (WGS) entry which is preliminary data.</text>
</comment>